<keyword evidence="5" id="KW-0804">Transcription</keyword>
<dbReference type="GO" id="GO:0008270">
    <property type="term" value="F:zinc ion binding"/>
    <property type="evidence" value="ECO:0007669"/>
    <property type="project" value="InterPro"/>
</dbReference>
<dbReference type="Pfam" id="PF11951">
    <property type="entry name" value="Fungal_trans_2"/>
    <property type="match status" value="1"/>
</dbReference>
<dbReference type="InterPro" id="IPR036864">
    <property type="entry name" value="Zn2-C6_fun-type_DNA-bd_sf"/>
</dbReference>
<protein>
    <submittedName>
        <fullName evidence="8">Acriflavine sensitivity control protein acr-2</fullName>
    </submittedName>
</protein>
<dbReference type="PANTHER" id="PTHR37534">
    <property type="entry name" value="TRANSCRIPTIONAL ACTIVATOR PROTEIN UGA3"/>
    <property type="match status" value="1"/>
</dbReference>
<keyword evidence="4" id="KW-0238">DNA-binding</keyword>
<evidence type="ECO:0000256" key="2">
    <source>
        <dbReference type="ARBA" id="ARBA00022833"/>
    </source>
</evidence>
<reference evidence="8" key="1">
    <citation type="submission" date="2022-07" db="EMBL/GenBank/DDBJ databases">
        <title>Fungi with potential for degradation of polypropylene.</title>
        <authorList>
            <person name="Gostincar C."/>
        </authorList>
    </citation>
    <scope>NUCLEOTIDE SEQUENCE</scope>
    <source>
        <strain evidence="8">EXF-13308</strain>
    </source>
</reference>
<dbReference type="Gene3D" id="4.10.240.10">
    <property type="entry name" value="Zn(2)-C6 fungal-type DNA-binding domain"/>
    <property type="match status" value="1"/>
</dbReference>
<dbReference type="SUPFAM" id="SSF57701">
    <property type="entry name" value="Zn2/Cys6 DNA-binding domain"/>
    <property type="match status" value="1"/>
</dbReference>
<evidence type="ECO:0000313" key="9">
    <source>
        <dbReference type="Proteomes" id="UP001174694"/>
    </source>
</evidence>
<keyword evidence="6" id="KW-0539">Nucleus</keyword>
<dbReference type="SMART" id="SM00066">
    <property type="entry name" value="GAL4"/>
    <property type="match status" value="1"/>
</dbReference>
<comment type="caution">
    <text evidence="8">The sequence shown here is derived from an EMBL/GenBank/DDBJ whole genome shotgun (WGS) entry which is preliminary data.</text>
</comment>
<sequence>MTPSRDSPPASAETAPLKKCHNCRRRRLRCDRSFPTCHKCSQNGEQCLGYGKLFRWAQDMPTRGKTAHFPPSKSSAGLAVRRLSSSNPEPGFLNVSWEEACPQIPRFVLEPVLQDLSPNCRHYITHFERTLCKDLVSYDRVESNPFRSIIPLIQRFDYLREIILATSAVHLATLRRSRGQLTSPELVDALTSKQRAISLIRTALSEELDSFRRHTILIAIVFFVNFDLIDSGRGGWKAHIEAAGALIQALHDSHSPWSGPLTAVTDMVVADCIAFHILGSTISSRDAATASGFDKLDVLSILRKVEMYSYHGCPPEILEIILSATRISANTVRNGKDDDSSINPEDLIQRARSFDVYAWAKKIHDVAPFDDLATRTRLASAHRASACLYIMLAFSGPEHIRSSQAEDLVSESLLHLCSVPVSHPLFKGTAWPTFMAGAQTDDPASRELCSSRLRALYHATPFICPWGYVETAILMLQAVWDARDAEISKGQPGTNWLVQLKSWQFNCLIV</sequence>
<dbReference type="InterPro" id="IPR001138">
    <property type="entry name" value="Zn2Cys6_DnaBD"/>
</dbReference>
<keyword evidence="9" id="KW-1185">Reference proteome</keyword>
<dbReference type="EMBL" id="JANBVO010000001">
    <property type="protein sequence ID" value="KAJ9157944.1"/>
    <property type="molecule type" value="Genomic_DNA"/>
</dbReference>
<dbReference type="Proteomes" id="UP001174694">
    <property type="component" value="Unassembled WGS sequence"/>
</dbReference>
<keyword evidence="3" id="KW-0805">Transcription regulation</keyword>
<gene>
    <name evidence="8" type="ORF">NKR23_g197</name>
</gene>
<evidence type="ECO:0000256" key="1">
    <source>
        <dbReference type="ARBA" id="ARBA00004123"/>
    </source>
</evidence>
<dbReference type="GO" id="GO:0045944">
    <property type="term" value="P:positive regulation of transcription by RNA polymerase II"/>
    <property type="evidence" value="ECO:0007669"/>
    <property type="project" value="TreeGrafter"/>
</dbReference>
<evidence type="ECO:0000313" key="8">
    <source>
        <dbReference type="EMBL" id="KAJ9157944.1"/>
    </source>
</evidence>
<feature type="domain" description="Zn(2)-C6 fungal-type" evidence="7">
    <location>
        <begin position="19"/>
        <end position="47"/>
    </location>
</feature>
<dbReference type="GO" id="GO:0005634">
    <property type="term" value="C:nucleus"/>
    <property type="evidence" value="ECO:0007669"/>
    <property type="project" value="UniProtKB-SubCell"/>
</dbReference>
<dbReference type="GO" id="GO:0000976">
    <property type="term" value="F:transcription cis-regulatory region binding"/>
    <property type="evidence" value="ECO:0007669"/>
    <property type="project" value="TreeGrafter"/>
</dbReference>
<dbReference type="PANTHER" id="PTHR37534:SF51">
    <property type="entry name" value="ACRIFLAVINE SENSITIVITY CONTROL PROTEIN ACR-2"/>
    <property type="match status" value="1"/>
</dbReference>
<organism evidence="8 9">
    <name type="scientific">Pleurostoma richardsiae</name>
    <dbReference type="NCBI Taxonomy" id="41990"/>
    <lineage>
        <taxon>Eukaryota</taxon>
        <taxon>Fungi</taxon>
        <taxon>Dikarya</taxon>
        <taxon>Ascomycota</taxon>
        <taxon>Pezizomycotina</taxon>
        <taxon>Sordariomycetes</taxon>
        <taxon>Sordariomycetidae</taxon>
        <taxon>Calosphaeriales</taxon>
        <taxon>Pleurostomataceae</taxon>
        <taxon>Pleurostoma</taxon>
    </lineage>
</organism>
<evidence type="ECO:0000256" key="6">
    <source>
        <dbReference type="ARBA" id="ARBA00023242"/>
    </source>
</evidence>
<dbReference type="AlphaFoldDB" id="A0AA38VXW1"/>
<evidence type="ECO:0000256" key="3">
    <source>
        <dbReference type="ARBA" id="ARBA00023015"/>
    </source>
</evidence>
<evidence type="ECO:0000256" key="5">
    <source>
        <dbReference type="ARBA" id="ARBA00023163"/>
    </source>
</evidence>
<keyword evidence="2" id="KW-0862">Zinc</keyword>
<name>A0AA38VXW1_9PEZI</name>
<proteinExistence type="predicted"/>
<accession>A0AA38VXW1</accession>
<evidence type="ECO:0000259" key="7">
    <source>
        <dbReference type="PROSITE" id="PS50048"/>
    </source>
</evidence>
<dbReference type="PROSITE" id="PS50048">
    <property type="entry name" value="ZN2_CY6_FUNGAL_2"/>
    <property type="match status" value="1"/>
</dbReference>
<dbReference type="Pfam" id="PF00172">
    <property type="entry name" value="Zn_clus"/>
    <property type="match status" value="1"/>
</dbReference>
<comment type="subcellular location">
    <subcellularLocation>
        <location evidence="1">Nucleus</location>
    </subcellularLocation>
</comment>
<dbReference type="InterPro" id="IPR021858">
    <property type="entry name" value="Fun_TF"/>
</dbReference>
<dbReference type="GO" id="GO:0000981">
    <property type="term" value="F:DNA-binding transcription factor activity, RNA polymerase II-specific"/>
    <property type="evidence" value="ECO:0007669"/>
    <property type="project" value="InterPro"/>
</dbReference>
<evidence type="ECO:0000256" key="4">
    <source>
        <dbReference type="ARBA" id="ARBA00023125"/>
    </source>
</evidence>